<dbReference type="EMBL" id="LSBI01000038">
    <property type="protein sequence ID" value="OAQ61308.1"/>
    <property type="molecule type" value="Genomic_DNA"/>
</dbReference>
<name>A0A179F7A4_PURLI</name>
<dbReference type="AlphaFoldDB" id="A0A179F7A4"/>
<evidence type="ECO:0000313" key="1">
    <source>
        <dbReference type="EMBL" id="OAQ61308.1"/>
    </source>
</evidence>
<gene>
    <name evidence="1" type="ORF">VFPFJ_11471</name>
</gene>
<comment type="caution">
    <text evidence="1">The sequence shown here is derived from an EMBL/GenBank/DDBJ whole genome shotgun (WGS) entry which is preliminary data.</text>
</comment>
<accession>A0A179F7A4</accession>
<sequence>MVTPLRSRLDADIIGMCQVLRSWLRAGVIDDLDVLLLPVANLGAEDEADHIPWMTRFEETGADDREWE</sequence>
<organism evidence="1 2">
    <name type="scientific">Purpureocillium lilacinum</name>
    <name type="common">Paecilomyces lilacinus</name>
    <dbReference type="NCBI Taxonomy" id="33203"/>
    <lineage>
        <taxon>Eukaryota</taxon>
        <taxon>Fungi</taxon>
        <taxon>Dikarya</taxon>
        <taxon>Ascomycota</taxon>
        <taxon>Pezizomycotina</taxon>
        <taxon>Sordariomycetes</taxon>
        <taxon>Hypocreomycetidae</taxon>
        <taxon>Hypocreales</taxon>
        <taxon>Ophiocordycipitaceae</taxon>
        <taxon>Purpureocillium</taxon>
    </lineage>
</organism>
<proteinExistence type="predicted"/>
<evidence type="ECO:0000313" key="2">
    <source>
        <dbReference type="Proteomes" id="UP000078340"/>
    </source>
</evidence>
<reference evidence="1 2" key="1">
    <citation type="submission" date="2016-02" db="EMBL/GenBank/DDBJ databases">
        <title>Biosynthesis of antibiotic leucinostatins and their inhibition on Phytophthora in bio-control Purpureocillium lilacinum.</title>
        <authorList>
            <person name="Wang G."/>
            <person name="Liu Z."/>
            <person name="Lin R."/>
            <person name="Li E."/>
            <person name="Mao Z."/>
            <person name="Ling J."/>
            <person name="Yin W."/>
            <person name="Xie B."/>
        </authorList>
    </citation>
    <scope>NUCLEOTIDE SEQUENCE [LARGE SCALE GENOMIC DNA]</scope>
    <source>
        <strain evidence="1">PLFJ-1</strain>
    </source>
</reference>
<dbReference type="Proteomes" id="UP000078340">
    <property type="component" value="Unassembled WGS sequence"/>
</dbReference>
<protein>
    <submittedName>
        <fullName evidence="1">Uncharacterized protein</fullName>
    </submittedName>
</protein>